<dbReference type="GO" id="GO:0000166">
    <property type="term" value="F:nucleotide binding"/>
    <property type="evidence" value="ECO:0007669"/>
    <property type="project" value="InterPro"/>
</dbReference>
<dbReference type="Proteomes" id="UP000887564">
    <property type="component" value="Unplaced"/>
</dbReference>
<name>A0A914RK16_PAREQ</name>
<dbReference type="Gene3D" id="3.40.1110.10">
    <property type="entry name" value="Calcium-transporting ATPase, cytoplasmic domain N"/>
    <property type="match status" value="1"/>
</dbReference>
<dbReference type="GO" id="GO:0045332">
    <property type="term" value="P:phospholipid translocation"/>
    <property type="evidence" value="ECO:0007669"/>
    <property type="project" value="TreeGrafter"/>
</dbReference>
<evidence type="ECO:0000313" key="3">
    <source>
        <dbReference type="WBParaSite" id="PEQ_0000680701-mRNA-1"/>
    </source>
</evidence>
<dbReference type="GO" id="GO:0005886">
    <property type="term" value="C:plasma membrane"/>
    <property type="evidence" value="ECO:0007669"/>
    <property type="project" value="TreeGrafter"/>
</dbReference>
<accession>A0A914RK16</accession>
<dbReference type="GO" id="GO:0140326">
    <property type="term" value="F:ATPase-coupled intramembrane lipid transporter activity"/>
    <property type="evidence" value="ECO:0007669"/>
    <property type="project" value="TreeGrafter"/>
</dbReference>
<protein>
    <submittedName>
        <fullName evidence="3">Uncharacterized protein</fullName>
    </submittedName>
</protein>
<reference evidence="3" key="1">
    <citation type="submission" date="2022-11" db="UniProtKB">
        <authorList>
            <consortium name="WormBaseParasite"/>
        </authorList>
    </citation>
    <scope>IDENTIFICATION</scope>
</reference>
<dbReference type="WBParaSite" id="PEQ_0000680701-mRNA-1">
    <property type="protein sequence ID" value="PEQ_0000680701-mRNA-1"/>
    <property type="gene ID" value="PEQ_0000680701"/>
</dbReference>
<keyword evidence="2" id="KW-1185">Reference proteome</keyword>
<dbReference type="PANTHER" id="PTHR24092">
    <property type="entry name" value="PROBABLE PHOSPHOLIPID-TRANSPORTING ATPASE"/>
    <property type="match status" value="1"/>
</dbReference>
<evidence type="ECO:0000313" key="2">
    <source>
        <dbReference type="Proteomes" id="UP000887564"/>
    </source>
</evidence>
<dbReference type="AlphaFoldDB" id="A0A914RK16"/>
<dbReference type="PANTHER" id="PTHR24092:SF218">
    <property type="entry name" value="PHOSPHOLIPID-TRANSPORTING ATPASE"/>
    <property type="match status" value="1"/>
</dbReference>
<organism evidence="2 3">
    <name type="scientific">Parascaris equorum</name>
    <name type="common">Equine roundworm</name>
    <dbReference type="NCBI Taxonomy" id="6256"/>
    <lineage>
        <taxon>Eukaryota</taxon>
        <taxon>Metazoa</taxon>
        <taxon>Ecdysozoa</taxon>
        <taxon>Nematoda</taxon>
        <taxon>Chromadorea</taxon>
        <taxon>Rhabditida</taxon>
        <taxon>Spirurina</taxon>
        <taxon>Ascaridomorpha</taxon>
        <taxon>Ascaridoidea</taxon>
        <taxon>Ascarididae</taxon>
        <taxon>Parascaris</taxon>
    </lineage>
</organism>
<dbReference type="InterPro" id="IPR023299">
    <property type="entry name" value="ATPase_P-typ_cyto_dom_N"/>
</dbReference>
<proteinExistence type="predicted"/>
<evidence type="ECO:0000256" key="1">
    <source>
        <dbReference type="SAM" id="MobiDB-lite"/>
    </source>
</evidence>
<dbReference type="SUPFAM" id="SSF81660">
    <property type="entry name" value="Metal cation-transporting ATPase, ATP-binding domain N"/>
    <property type="match status" value="1"/>
</dbReference>
<sequence>MLQDPNYPLYSITSRVKNVDDERLLSGQRKRHEKSEEKTESLSPLYEAESPDELALVYAAKAYGISLLSRSAESVTLALPYGNKEAFEILKRMSIIVRQEDEVAIYCKGADSEVISVLARSFVDSTTQGLRTLCLAKRTITVAEYEAWIAKHLEIENNMNSLDRDDDLAKSINEIERDFSLLGVTAIEDRLQ</sequence>
<feature type="region of interest" description="Disordered" evidence="1">
    <location>
        <begin position="24"/>
        <end position="44"/>
    </location>
</feature>